<reference evidence="1 2" key="1">
    <citation type="submission" date="2016-11" db="EMBL/GenBank/DDBJ databases">
        <title>Whole genomes of Flavobacteriaceae.</title>
        <authorList>
            <person name="Stine C."/>
            <person name="Li C."/>
            <person name="Tadesse D."/>
        </authorList>
    </citation>
    <scope>NUCLEOTIDE SEQUENCE [LARGE SCALE GENOMIC DNA]</scope>
    <source>
        <strain evidence="1 2">ATCC 29551</strain>
    </source>
</reference>
<proteinExistence type="predicted"/>
<dbReference type="Proteomes" id="UP000198424">
    <property type="component" value="Unassembled WGS sequence"/>
</dbReference>
<evidence type="ECO:0000313" key="2">
    <source>
        <dbReference type="Proteomes" id="UP000198424"/>
    </source>
</evidence>
<evidence type="ECO:0000313" key="1">
    <source>
        <dbReference type="EMBL" id="OXA93324.1"/>
    </source>
</evidence>
<gene>
    <name evidence="1" type="ORF">B0A62_13845</name>
</gene>
<sequence length="216" mass="25425">MRYLLIICLLLISCNKESQKTFTKDEIIENITILRKSGFFKDYEKLSAAELFDKLHSIRKIEYSKLFGKEYNPGMELDELDLASLDETKVIYIDLEADVCKENKVYEDVIHMHSRLTNNVFNPKNIKEIWHGETGPIEVEFELDNEKIKFKPKYLDDWLDGIVFEICKEKIKEKNIRIVTCLGTEGLGFGQSIAIMRLTKEEQTNLEKHFKWKFSE</sequence>
<dbReference type="RefSeq" id="WP_089052175.1">
    <property type="nucleotide sequence ID" value="NZ_JBEWQG010000012.1"/>
</dbReference>
<organism evidence="1 2">
    <name type="scientific">Flavobacterium hydatis</name>
    <name type="common">Cytophaga aquatilis</name>
    <dbReference type="NCBI Taxonomy" id="991"/>
    <lineage>
        <taxon>Bacteria</taxon>
        <taxon>Pseudomonadati</taxon>
        <taxon>Bacteroidota</taxon>
        <taxon>Flavobacteriia</taxon>
        <taxon>Flavobacteriales</taxon>
        <taxon>Flavobacteriaceae</taxon>
        <taxon>Flavobacterium</taxon>
    </lineage>
</organism>
<name>A0ABX4CG59_FLAHY</name>
<keyword evidence="2" id="KW-1185">Reference proteome</keyword>
<accession>A0ABX4CG59</accession>
<evidence type="ECO:0008006" key="3">
    <source>
        <dbReference type="Google" id="ProtNLM"/>
    </source>
</evidence>
<protein>
    <recommendedName>
        <fullName evidence="3">Lipoprotein</fullName>
    </recommendedName>
</protein>
<dbReference type="EMBL" id="MUGY01000015">
    <property type="protein sequence ID" value="OXA93324.1"/>
    <property type="molecule type" value="Genomic_DNA"/>
</dbReference>
<comment type="caution">
    <text evidence="1">The sequence shown here is derived from an EMBL/GenBank/DDBJ whole genome shotgun (WGS) entry which is preliminary data.</text>
</comment>